<comment type="caution">
    <text evidence="9">The sequence shown here is derived from an EMBL/GenBank/DDBJ whole genome shotgun (WGS) entry which is preliminary data.</text>
</comment>
<name>A0A445DZW8_ARAHY</name>
<comment type="subcellular location">
    <subcellularLocation>
        <location evidence="1">Membrane</location>
        <topology evidence="1">Multi-pass membrane protein</topology>
    </subcellularLocation>
</comment>
<comment type="similarity">
    <text evidence="2">Belongs to the MLO family.</text>
</comment>
<dbReference type="STRING" id="3818.A0A445DZW8"/>
<protein>
    <recommendedName>
        <fullName evidence="11">MLO-like protein</fullName>
    </recommendedName>
</protein>
<evidence type="ECO:0008006" key="11">
    <source>
        <dbReference type="Google" id="ProtNLM"/>
    </source>
</evidence>
<dbReference type="Pfam" id="PF03094">
    <property type="entry name" value="Mlo"/>
    <property type="match status" value="1"/>
</dbReference>
<keyword evidence="7" id="KW-0568">Pathogenesis-related protein</keyword>
<evidence type="ECO:0000256" key="2">
    <source>
        <dbReference type="ARBA" id="ARBA00006574"/>
    </source>
</evidence>
<accession>A0A445DZW8</accession>
<evidence type="ECO:0000313" key="9">
    <source>
        <dbReference type="EMBL" id="RYR68697.1"/>
    </source>
</evidence>
<evidence type="ECO:0000256" key="5">
    <source>
        <dbReference type="ARBA" id="ARBA00022989"/>
    </source>
</evidence>
<keyword evidence="10" id="KW-1185">Reference proteome</keyword>
<dbReference type="GO" id="GO:0016020">
    <property type="term" value="C:membrane"/>
    <property type="evidence" value="ECO:0007669"/>
    <property type="project" value="UniProtKB-SubCell"/>
</dbReference>
<keyword evidence="5 8" id="KW-1133">Transmembrane helix</keyword>
<evidence type="ECO:0000256" key="7">
    <source>
        <dbReference type="ARBA" id="ARBA00023265"/>
    </source>
</evidence>
<dbReference type="Proteomes" id="UP000289738">
    <property type="component" value="Chromosome A03"/>
</dbReference>
<feature type="transmembrane region" description="Helical" evidence="8">
    <location>
        <begin position="18"/>
        <end position="38"/>
    </location>
</feature>
<keyword evidence="4" id="KW-0611">Plant defense</keyword>
<keyword evidence="3 8" id="KW-0812">Transmembrane</keyword>
<dbReference type="PANTHER" id="PTHR31942">
    <property type="entry name" value="MLO-LIKE PROTEIN 1"/>
    <property type="match status" value="1"/>
</dbReference>
<proteinExistence type="inferred from homology"/>
<evidence type="ECO:0000256" key="6">
    <source>
        <dbReference type="ARBA" id="ARBA00023136"/>
    </source>
</evidence>
<dbReference type="GO" id="GO:0006952">
    <property type="term" value="P:defense response"/>
    <property type="evidence" value="ECO:0007669"/>
    <property type="project" value="UniProtKB-KW"/>
</dbReference>
<keyword evidence="6 8" id="KW-0472">Membrane</keyword>
<dbReference type="InterPro" id="IPR004326">
    <property type="entry name" value="Mlo"/>
</dbReference>
<dbReference type="AlphaFoldDB" id="A0A445DZW8"/>
<dbReference type="EMBL" id="SDMP01000003">
    <property type="protein sequence ID" value="RYR68697.1"/>
    <property type="molecule type" value="Genomic_DNA"/>
</dbReference>
<evidence type="ECO:0000256" key="4">
    <source>
        <dbReference type="ARBA" id="ARBA00022821"/>
    </source>
</evidence>
<sequence length="81" mass="9524">MAAGEQEEQRTLEETPTWAVSICCFFFILLSLSIEVGLHKLSAILKKNNRRSLGKALAKIKTDKEFLNNILRCTYYYYYYY</sequence>
<evidence type="ECO:0000256" key="3">
    <source>
        <dbReference type="ARBA" id="ARBA00022692"/>
    </source>
</evidence>
<evidence type="ECO:0000313" key="10">
    <source>
        <dbReference type="Proteomes" id="UP000289738"/>
    </source>
</evidence>
<evidence type="ECO:0000256" key="1">
    <source>
        <dbReference type="ARBA" id="ARBA00004141"/>
    </source>
</evidence>
<evidence type="ECO:0000256" key="8">
    <source>
        <dbReference type="SAM" id="Phobius"/>
    </source>
</evidence>
<organism evidence="9 10">
    <name type="scientific">Arachis hypogaea</name>
    <name type="common">Peanut</name>
    <dbReference type="NCBI Taxonomy" id="3818"/>
    <lineage>
        <taxon>Eukaryota</taxon>
        <taxon>Viridiplantae</taxon>
        <taxon>Streptophyta</taxon>
        <taxon>Embryophyta</taxon>
        <taxon>Tracheophyta</taxon>
        <taxon>Spermatophyta</taxon>
        <taxon>Magnoliopsida</taxon>
        <taxon>eudicotyledons</taxon>
        <taxon>Gunneridae</taxon>
        <taxon>Pentapetalae</taxon>
        <taxon>rosids</taxon>
        <taxon>fabids</taxon>
        <taxon>Fabales</taxon>
        <taxon>Fabaceae</taxon>
        <taxon>Papilionoideae</taxon>
        <taxon>50 kb inversion clade</taxon>
        <taxon>dalbergioids sensu lato</taxon>
        <taxon>Dalbergieae</taxon>
        <taxon>Pterocarpus clade</taxon>
        <taxon>Arachis</taxon>
    </lineage>
</organism>
<reference evidence="9 10" key="1">
    <citation type="submission" date="2019-01" db="EMBL/GenBank/DDBJ databases">
        <title>Sequencing of cultivated peanut Arachis hypogaea provides insights into genome evolution and oil improvement.</title>
        <authorList>
            <person name="Chen X."/>
        </authorList>
    </citation>
    <scope>NUCLEOTIDE SEQUENCE [LARGE SCALE GENOMIC DNA]</scope>
    <source>
        <strain evidence="10">cv. Fuhuasheng</strain>
        <tissue evidence="9">Leaves</tissue>
    </source>
</reference>
<dbReference type="PANTHER" id="PTHR31942:SF57">
    <property type="entry name" value="MLO-LIKE PROTEIN"/>
    <property type="match status" value="1"/>
</dbReference>
<gene>
    <name evidence="9" type="ORF">Ahy_A03g015181</name>
</gene>